<evidence type="ECO:0000313" key="2">
    <source>
        <dbReference type="EMBL" id="KUG29470.1"/>
    </source>
</evidence>
<dbReference type="Pfam" id="PF03692">
    <property type="entry name" value="CxxCxxCC"/>
    <property type="match status" value="1"/>
</dbReference>
<evidence type="ECO:0008006" key="3">
    <source>
        <dbReference type="Google" id="ProtNLM"/>
    </source>
</evidence>
<reference evidence="2" key="1">
    <citation type="journal article" date="2015" name="Proc. Natl. Acad. Sci. U.S.A.">
        <title>Networks of energetic and metabolic interactions define dynamics in microbial communities.</title>
        <authorList>
            <person name="Embree M."/>
            <person name="Liu J.K."/>
            <person name="Al-Bassam M.M."/>
            <person name="Zengler K."/>
        </authorList>
    </citation>
    <scope>NUCLEOTIDE SEQUENCE</scope>
</reference>
<dbReference type="EMBL" id="LNQE01000080">
    <property type="protein sequence ID" value="KUG29470.1"/>
    <property type="molecule type" value="Genomic_DNA"/>
</dbReference>
<protein>
    <recommendedName>
        <fullName evidence="3">YkgJ family cysteine cluster protein</fullName>
    </recommendedName>
</protein>
<proteinExistence type="predicted"/>
<name>A0A0W8G8X2_9ZZZZ</name>
<accession>A0A0W8G8X2</accession>
<dbReference type="PANTHER" id="PTHR35866:SF1">
    <property type="entry name" value="YKGJ FAMILY CYSTEINE CLUSTER PROTEIN"/>
    <property type="match status" value="1"/>
</dbReference>
<evidence type="ECO:0000256" key="1">
    <source>
        <dbReference type="SAM" id="MobiDB-lite"/>
    </source>
</evidence>
<feature type="region of interest" description="Disordered" evidence="1">
    <location>
        <begin position="138"/>
        <end position="189"/>
    </location>
</feature>
<dbReference type="PANTHER" id="PTHR35866">
    <property type="entry name" value="PUTATIVE-RELATED"/>
    <property type="match status" value="1"/>
</dbReference>
<dbReference type="InterPro" id="IPR005358">
    <property type="entry name" value="Puta_zinc/iron-chelating_dom"/>
</dbReference>
<dbReference type="AlphaFoldDB" id="A0A0W8G8X2"/>
<sequence length="189" mass="20243">MSENSAFTCRLCGHCCQGEGGIVLAEADIVRLCAHLGLSREDFLAQAVVTVCGKHRIKSRADGYCLYFQEGTGCGVHPARPDICRAWPFFRGNLIDAISWEMAQDFCPGIDPDVPHAEFARQGMAYLRDQGICRSSGPCPRAAAAGTGEASPDKRREADTPEALVMDEPDTGTRPDPAGQPAGSTHHAP</sequence>
<comment type="caution">
    <text evidence="2">The sequence shown here is derived from an EMBL/GenBank/DDBJ whole genome shotgun (WGS) entry which is preliminary data.</text>
</comment>
<organism evidence="2">
    <name type="scientific">hydrocarbon metagenome</name>
    <dbReference type="NCBI Taxonomy" id="938273"/>
    <lineage>
        <taxon>unclassified sequences</taxon>
        <taxon>metagenomes</taxon>
        <taxon>ecological metagenomes</taxon>
    </lineage>
</organism>
<gene>
    <name evidence="2" type="ORF">ASZ90_000641</name>
</gene>